<evidence type="ECO:0000313" key="2">
    <source>
        <dbReference type="EMBL" id="PJJ61923.1"/>
    </source>
</evidence>
<accession>A0A2M9BVF4</accession>
<reference evidence="2 3" key="1">
    <citation type="submission" date="2017-11" db="EMBL/GenBank/DDBJ databases">
        <title>Genomic Encyclopedia of Archaeal and Bacterial Type Strains, Phase II (KMG-II): From Individual Species to Whole Genera.</title>
        <authorList>
            <person name="Goeker M."/>
        </authorList>
    </citation>
    <scope>NUCLEOTIDE SEQUENCE [LARGE SCALE GENOMIC DNA]</scope>
    <source>
        <strain evidence="2 3">DSM 25625</strain>
    </source>
</reference>
<dbReference type="InterPro" id="IPR054202">
    <property type="entry name" value="DUF6907"/>
</dbReference>
<organism evidence="2 3">
    <name type="scientific">Compostimonas suwonensis</name>
    <dbReference type="NCBI Taxonomy" id="1048394"/>
    <lineage>
        <taxon>Bacteria</taxon>
        <taxon>Bacillati</taxon>
        <taxon>Actinomycetota</taxon>
        <taxon>Actinomycetes</taxon>
        <taxon>Micrococcales</taxon>
        <taxon>Microbacteriaceae</taxon>
        <taxon>Compostimonas</taxon>
    </lineage>
</organism>
<feature type="compositionally biased region" description="Basic and acidic residues" evidence="1">
    <location>
        <begin position="20"/>
        <end position="32"/>
    </location>
</feature>
<evidence type="ECO:0000313" key="3">
    <source>
        <dbReference type="Proteomes" id="UP000230161"/>
    </source>
</evidence>
<dbReference type="EMBL" id="PGFB01000003">
    <property type="protein sequence ID" value="PJJ61923.1"/>
    <property type="molecule type" value="Genomic_DNA"/>
</dbReference>
<dbReference type="Proteomes" id="UP000230161">
    <property type="component" value="Unassembled WGS sequence"/>
</dbReference>
<name>A0A2M9BVF4_9MICO</name>
<dbReference type="RefSeq" id="WP_157802882.1">
    <property type="nucleotide sequence ID" value="NZ_PGFB01000003.1"/>
</dbReference>
<protein>
    <submittedName>
        <fullName evidence="2">Uncharacterized protein</fullName>
    </submittedName>
</protein>
<gene>
    <name evidence="2" type="ORF">CLV54_1711</name>
</gene>
<proteinExistence type="predicted"/>
<keyword evidence="3" id="KW-1185">Reference proteome</keyword>
<dbReference type="AlphaFoldDB" id="A0A2M9BVF4"/>
<evidence type="ECO:0000256" key="1">
    <source>
        <dbReference type="SAM" id="MobiDB-lite"/>
    </source>
</evidence>
<comment type="caution">
    <text evidence="2">The sequence shown here is derived from an EMBL/GenBank/DDBJ whole genome shotgun (WGS) entry which is preliminary data.</text>
</comment>
<sequence length="104" mass="11399">MTRYRPAWQQTPCPPWCVQEHADADPPADRRHVGSGHPVPVVLAPGGRAVATSAELSMIVWRFDGSPETWVYLGDGTGQRIEVSLESARRLFAQLPGQLGRVVP</sequence>
<dbReference type="OrthoDB" id="5082479at2"/>
<dbReference type="Pfam" id="PF21848">
    <property type="entry name" value="DUF6907"/>
    <property type="match status" value="1"/>
</dbReference>
<feature type="region of interest" description="Disordered" evidence="1">
    <location>
        <begin position="1"/>
        <end position="37"/>
    </location>
</feature>